<feature type="domain" description="FAD-binding PCMH-type" evidence="6">
    <location>
        <begin position="37"/>
        <end position="207"/>
    </location>
</feature>
<evidence type="ECO:0000313" key="7">
    <source>
        <dbReference type="EMBL" id="GGM06973.1"/>
    </source>
</evidence>
<dbReference type="EMBL" id="BMNA01000005">
    <property type="protein sequence ID" value="GGM06973.1"/>
    <property type="molecule type" value="Genomic_DNA"/>
</dbReference>
<dbReference type="AlphaFoldDB" id="A0A917T1B4"/>
<reference evidence="7" key="1">
    <citation type="journal article" date="2014" name="Int. J. Syst. Evol. Microbiol.">
        <title>Complete genome sequence of Corynebacterium casei LMG S-19264T (=DSM 44701T), isolated from a smear-ripened cheese.</title>
        <authorList>
            <consortium name="US DOE Joint Genome Institute (JGI-PGF)"/>
            <person name="Walter F."/>
            <person name="Albersmeier A."/>
            <person name="Kalinowski J."/>
            <person name="Ruckert C."/>
        </authorList>
    </citation>
    <scope>NUCLEOTIDE SEQUENCE</scope>
    <source>
        <strain evidence="7">CGMCC 4.7308</strain>
    </source>
</reference>
<dbReference type="Pfam" id="PF01565">
    <property type="entry name" value="FAD_binding_4"/>
    <property type="match status" value="1"/>
</dbReference>
<name>A0A917T1B4_9ACTN</name>
<dbReference type="InterPro" id="IPR036318">
    <property type="entry name" value="FAD-bd_PCMH-like_sf"/>
</dbReference>
<dbReference type="Gene3D" id="3.30.43.10">
    <property type="entry name" value="Uridine Diphospho-n-acetylenolpyruvylglucosamine Reductase, domain 2"/>
    <property type="match status" value="1"/>
</dbReference>
<dbReference type="InterPro" id="IPR016166">
    <property type="entry name" value="FAD-bd_PCMH"/>
</dbReference>
<evidence type="ECO:0000256" key="5">
    <source>
        <dbReference type="ARBA" id="ARBA00023002"/>
    </source>
</evidence>
<dbReference type="GO" id="GO:0071949">
    <property type="term" value="F:FAD binding"/>
    <property type="evidence" value="ECO:0007669"/>
    <property type="project" value="InterPro"/>
</dbReference>
<dbReference type="InterPro" id="IPR050416">
    <property type="entry name" value="FAD-linked_Oxidoreductase"/>
</dbReference>
<dbReference type="InterPro" id="IPR016169">
    <property type="entry name" value="FAD-bd_PCMH_sub2"/>
</dbReference>
<dbReference type="Proteomes" id="UP000655208">
    <property type="component" value="Unassembled WGS sequence"/>
</dbReference>
<evidence type="ECO:0000313" key="8">
    <source>
        <dbReference type="Proteomes" id="UP000655208"/>
    </source>
</evidence>
<evidence type="ECO:0000256" key="3">
    <source>
        <dbReference type="ARBA" id="ARBA00022630"/>
    </source>
</evidence>
<dbReference type="SUPFAM" id="SSF56176">
    <property type="entry name" value="FAD-binding/transporter-associated domain-like"/>
    <property type="match status" value="1"/>
</dbReference>
<gene>
    <name evidence="7" type="ORF">GCM10011594_28760</name>
</gene>
<dbReference type="Gene3D" id="3.30.465.10">
    <property type="match status" value="1"/>
</dbReference>
<dbReference type="InterPro" id="IPR006093">
    <property type="entry name" value="Oxy_OxRdtase_FAD_BS"/>
</dbReference>
<dbReference type="InterPro" id="IPR006094">
    <property type="entry name" value="Oxid_FAD_bind_N"/>
</dbReference>
<dbReference type="PANTHER" id="PTHR42973:SF39">
    <property type="entry name" value="FAD-BINDING PCMH-TYPE DOMAIN-CONTAINING PROTEIN"/>
    <property type="match status" value="1"/>
</dbReference>
<dbReference type="InterPro" id="IPR016167">
    <property type="entry name" value="FAD-bd_PCMH_sub1"/>
</dbReference>
<sequence length="453" mass="47860">MTVALDLESLAATLAGTVVTPADPEWPSARMAWNLAVDQQPAFVVQVADADDVAAVVRYAGAAGLRVTPQGTGHNAAPLGDLSSTILLRTDRLQEVTVDPAARRVRIGAGVVWSQVTEALRPHGLTALAGSAPDVGVVGYTLGGGYSWLARKYGLAASRVQAVELVTGDGTFCRVDRDHRPELFRAVRGGGANLGVVCALEFDVLPLSQVYAGWLMFPLDRAREVLDGYRAWTDGLDEAATTCVRLLRIPPLPDLPDFLSGRSFAMVDGAVDLPEAEAAELLAPLRALGPVIDTFAPMSTADLGQLHMDPPGPAPACGDGFVLDDLPSAAVDVLMELAGPGVDTPLLLVDLRHLGGALARRDPDGGAVDHLPGRFLGFTGGMVPVPEALPVVRAAVHRLVDAVQPWRSGRDYLNFREAADDPARFFDPATLQLLRALRAELDPAGVLRSNHAF</sequence>
<evidence type="ECO:0000259" key="6">
    <source>
        <dbReference type="PROSITE" id="PS51387"/>
    </source>
</evidence>
<proteinExistence type="inferred from homology"/>
<evidence type="ECO:0000256" key="4">
    <source>
        <dbReference type="ARBA" id="ARBA00022827"/>
    </source>
</evidence>
<evidence type="ECO:0000256" key="2">
    <source>
        <dbReference type="ARBA" id="ARBA00005466"/>
    </source>
</evidence>
<dbReference type="GO" id="GO:0016491">
    <property type="term" value="F:oxidoreductase activity"/>
    <property type="evidence" value="ECO:0007669"/>
    <property type="project" value="UniProtKB-KW"/>
</dbReference>
<reference evidence="7" key="2">
    <citation type="submission" date="2020-09" db="EMBL/GenBank/DDBJ databases">
        <authorList>
            <person name="Sun Q."/>
            <person name="Zhou Y."/>
        </authorList>
    </citation>
    <scope>NUCLEOTIDE SEQUENCE</scope>
    <source>
        <strain evidence="7">CGMCC 4.7308</strain>
    </source>
</reference>
<dbReference type="PROSITE" id="PS51387">
    <property type="entry name" value="FAD_PCMH"/>
    <property type="match status" value="1"/>
</dbReference>
<dbReference type="PROSITE" id="PS00862">
    <property type="entry name" value="OX2_COVAL_FAD"/>
    <property type="match status" value="1"/>
</dbReference>
<organism evidence="7 8">
    <name type="scientific">Nakamurella endophytica</name>
    <dbReference type="NCBI Taxonomy" id="1748367"/>
    <lineage>
        <taxon>Bacteria</taxon>
        <taxon>Bacillati</taxon>
        <taxon>Actinomycetota</taxon>
        <taxon>Actinomycetes</taxon>
        <taxon>Nakamurellales</taxon>
        <taxon>Nakamurellaceae</taxon>
        <taxon>Nakamurella</taxon>
    </lineage>
</organism>
<accession>A0A917T1B4</accession>
<comment type="caution">
    <text evidence="7">The sequence shown here is derived from an EMBL/GenBank/DDBJ whole genome shotgun (WGS) entry which is preliminary data.</text>
</comment>
<dbReference type="PANTHER" id="PTHR42973">
    <property type="entry name" value="BINDING OXIDOREDUCTASE, PUTATIVE (AFU_ORTHOLOGUE AFUA_1G17690)-RELATED"/>
    <property type="match status" value="1"/>
</dbReference>
<evidence type="ECO:0000256" key="1">
    <source>
        <dbReference type="ARBA" id="ARBA00001974"/>
    </source>
</evidence>
<dbReference type="Gene3D" id="3.40.462.20">
    <property type="match status" value="1"/>
</dbReference>
<keyword evidence="4" id="KW-0274">FAD</keyword>
<keyword evidence="8" id="KW-1185">Reference proteome</keyword>
<keyword evidence="3" id="KW-0285">Flavoprotein</keyword>
<dbReference type="RefSeq" id="WP_188942636.1">
    <property type="nucleotide sequence ID" value="NZ_BMNA01000005.1"/>
</dbReference>
<comment type="cofactor">
    <cofactor evidence="1">
        <name>FAD</name>
        <dbReference type="ChEBI" id="CHEBI:57692"/>
    </cofactor>
</comment>
<comment type="similarity">
    <text evidence="2">Belongs to the oxygen-dependent FAD-linked oxidoreductase family.</text>
</comment>
<protein>
    <submittedName>
        <fullName evidence="7">Oxidoreductase</fullName>
    </submittedName>
</protein>
<keyword evidence="5" id="KW-0560">Oxidoreductase</keyword>